<reference evidence="7 8" key="1">
    <citation type="submission" date="2019-12" db="EMBL/GenBank/DDBJ databases">
        <title>Comparative genomics gives insights into the taxonomy of the Azoarcus-Aromatoleum group and reveals separate origins of nif in the plant-associated Azoarcus and non-plant-associated Aromatoleum sub-groups.</title>
        <authorList>
            <person name="Lafos M."/>
            <person name="Maluk M."/>
            <person name="Batista M."/>
            <person name="Junghare M."/>
            <person name="Carmona M."/>
            <person name="Faoro H."/>
            <person name="Cruz L.M."/>
            <person name="Battistoni F."/>
            <person name="De Souza E."/>
            <person name="Pedrosa F."/>
            <person name="Chen W.-M."/>
            <person name="Poole P.S."/>
            <person name="Dixon R.A."/>
            <person name="James E.K."/>
        </authorList>
    </citation>
    <scope>NUCLEOTIDE SEQUENCE [LARGE SCALE GENOMIC DNA]</scope>
    <source>
        <strain evidence="7 8">T</strain>
    </source>
</reference>
<keyword evidence="8" id="KW-1185">Reference proteome</keyword>
<evidence type="ECO:0000256" key="2">
    <source>
        <dbReference type="ARBA" id="ARBA00010740"/>
    </source>
</evidence>
<feature type="region of interest" description="Disordered" evidence="6">
    <location>
        <begin position="137"/>
        <end position="167"/>
    </location>
</feature>
<comment type="similarity">
    <text evidence="2">Belongs to the DUF177 domain family.</text>
</comment>
<gene>
    <name evidence="7" type="ORF">GPA27_11630</name>
</gene>
<evidence type="ECO:0000256" key="3">
    <source>
        <dbReference type="ARBA" id="ARBA00015716"/>
    </source>
</evidence>
<comment type="caution">
    <text evidence="7">The sequence shown here is derived from an EMBL/GenBank/DDBJ whole genome shotgun (WGS) entry which is preliminary data.</text>
</comment>
<evidence type="ECO:0000313" key="8">
    <source>
        <dbReference type="Proteomes" id="UP000634522"/>
    </source>
</evidence>
<dbReference type="EMBL" id="WTVS01000021">
    <property type="protein sequence ID" value="NMF98036.1"/>
    <property type="molecule type" value="Genomic_DNA"/>
</dbReference>
<evidence type="ECO:0000256" key="1">
    <source>
        <dbReference type="ARBA" id="ARBA00002868"/>
    </source>
</evidence>
<accession>A0ABX1NFE8</accession>
<organism evidence="7 8">
    <name type="scientific">Aromatoleum toluolicum</name>
    <dbReference type="NCBI Taxonomy" id="90060"/>
    <lineage>
        <taxon>Bacteria</taxon>
        <taxon>Pseudomonadati</taxon>
        <taxon>Pseudomonadota</taxon>
        <taxon>Betaproteobacteria</taxon>
        <taxon>Rhodocyclales</taxon>
        <taxon>Rhodocyclaceae</taxon>
        <taxon>Aromatoleum</taxon>
    </lineage>
</organism>
<dbReference type="InterPro" id="IPR039255">
    <property type="entry name" value="YceD_bac"/>
</dbReference>
<name>A0ABX1NFE8_9RHOO</name>
<proteinExistence type="inferred from homology"/>
<evidence type="ECO:0000313" key="7">
    <source>
        <dbReference type="EMBL" id="NMF98036.1"/>
    </source>
</evidence>
<evidence type="ECO:0000256" key="4">
    <source>
        <dbReference type="ARBA" id="ARBA00022517"/>
    </source>
</evidence>
<dbReference type="Proteomes" id="UP000634522">
    <property type="component" value="Unassembled WGS sequence"/>
</dbReference>
<dbReference type="PANTHER" id="PTHR38099">
    <property type="entry name" value="LARGE RIBOSOMAL RNA SUBUNIT ACCUMULATION PROTEIN YCED"/>
    <property type="match status" value="1"/>
</dbReference>
<dbReference type="RefSeq" id="WP_169140594.1">
    <property type="nucleotide sequence ID" value="NZ_WTVS01000021.1"/>
</dbReference>
<dbReference type="Pfam" id="PF02620">
    <property type="entry name" value="YceD"/>
    <property type="match status" value="1"/>
</dbReference>
<comment type="function">
    <text evidence="1">Plays a role in synthesis, processing and/or stability of 23S rRNA.</text>
</comment>
<evidence type="ECO:0000256" key="5">
    <source>
        <dbReference type="ARBA" id="ARBA00031841"/>
    </source>
</evidence>
<sequence length="167" mass="18175">MPQRSVLPDPFKFAAEGRSLSGAIPLADLPRLGDVLLDKSGSVQFSLVGEVGLDRKPRMRLAISGELQVRCQRCLGSMIWPLDVDALFELVRPGQPIADDELEEDEFDAIEATPDMDVTALVEDEIVLAVPIAPRHEKCEAPRPDGGAVKESPFASLEKLRKTDGAE</sequence>
<protein>
    <recommendedName>
        <fullName evidence="3">Large ribosomal RNA subunit accumulation protein YceD</fullName>
    </recommendedName>
    <alternativeName>
        <fullName evidence="5">23S rRNA accumulation protein YceD</fullName>
    </alternativeName>
</protein>
<dbReference type="PANTHER" id="PTHR38099:SF1">
    <property type="entry name" value="LARGE RIBOSOMAL RNA SUBUNIT ACCUMULATION PROTEIN YCED"/>
    <property type="match status" value="1"/>
</dbReference>
<dbReference type="InterPro" id="IPR003772">
    <property type="entry name" value="YceD"/>
</dbReference>
<evidence type="ECO:0000256" key="6">
    <source>
        <dbReference type="SAM" id="MobiDB-lite"/>
    </source>
</evidence>
<feature type="compositionally biased region" description="Basic and acidic residues" evidence="6">
    <location>
        <begin position="158"/>
        <end position="167"/>
    </location>
</feature>
<keyword evidence="4" id="KW-0690">Ribosome biogenesis</keyword>